<evidence type="ECO:0000313" key="2">
    <source>
        <dbReference type="Proteomes" id="UP000035651"/>
    </source>
</evidence>
<proteinExistence type="predicted"/>
<keyword evidence="2" id="KW-1185">Reference proteome</keyword>
<dbReference type="STRING" id="656179.AB870_17170"/>
<organism evidence="1 2">
    <name type="scientific">Pandoraea faecigallinarum</name>
    <dbReference type="NCBI Taxonomy" id="656179"/>
    <lineage>
        <taxon>Bacteria</taxon>
        <taxon>Pseudomonadati</taxon>
        <taxon>Pseudomonadota</taxon>
        <taxon>Betaproteobacteria</taxon>
        <taxon>Burkholderiales</taxon>
        <taxon>Burkholderiaceae</taxon>
        <taxon>Pandoraea</taxon>
    </lineage>
</organism>
<reference evidence="1" key="1">
    <citation type="submission" date="2016-06" db="EMBL/GenBank/DDBJ databases">
        <title>Complete Genome Sequence of Pandoraea faecigallinarum DSM-23572.</title>
        <authorList>
            <person name="Yong D."/>
            <person name="Ee R."/>
            <person name="Lim Y.-L."/>
            <person name="Yin W.-F."/>
            <person name="Chan K.-G."/>
        </authorList>
    </citation>
    <scope>NUCLEOTIDE SEQUENCE</scope>
    <source>
        <strain evidence="1">DSM 23572</strain>
    </source>
</reference>
<protein>
    <submittedName>
        <fullName evidence="1">Uncharacterized protein</fullName>
    </submittedName>
</protein>
<dbReference type="KEGG" id="pfg:AB870_17170"/>
<dbReference type="AlphaFoldDB" id="A0A0H3WUR6"/>
<gene>
    <name evidence="1" type="ORF">AB870_17170</name>
</gene>
<dbReference type="EMBL" id="CP011807">
    <property type="protein sequence ID" value="AKM31482.2"/>
    <property type="molecule type" value="Genomic_DNA"/>
</dbReference>
<accession>A0A0H3WUR6</accession>
<sequence length="200" mass="22490">MQKMESDESTRSLMNSAFVRTMLNDADHHEQCVAAFNGEYLAYLGKDRELIGQILLSHLIIERFLDRYLEIANPNLSVKQRERMGFAKKWEIKRLPPGSLLELHGAGVVALNALRNKVAHDLSAHVEPSDVEPIKSCFGPWHFASGRPEPLSDIHWLVAFTQHIAFVLDSLTKGIVRYGGADGLDGYEAWLIEAVRTPAR</sequence>
<evidence type="ECO:0000313" key="1">
    <source>
        <dbReference type="EMBL" id="AKM31482.2"/>
    </source>
</evidence>
<dbReference type="Proteomes" id="UP000035651">
    <property type="component" value="Chromosome"/>
</dbReference>
<name>A0A0H3WUR6_9BURK</name>